<evidence type="ECO:0000259" key="6">
    <source>
        <dbReference type="PROSITE" id="PS50888"/>
    </source>
</evidence>
<dbReference type="PROSITE" id="PS50888">
    <property type="entry name" value="BHLH"/>
    <property type="match status" value="1"/>
</dbReference>
<name>A0A368QN39_SETIT</name>
<dbReference type="Gene3D" id="4.10.280.10">
    <property type="entry name" value="Helix-loop-helix DNA-binding domain"/>
    <property type="match status" value="1"/>
</dbReference>
<organism evidence="7">
    <name type="scientific">Setaria italica</name>
    <name type="common">Foxtail millet</name>
    <name type="synonym">Panicum italicum</name>
    <dbReference type="NCBI Taxonomy" id="4555"/>
    <lineage>
        <taxon>Eukaryota</taxon>
        <taxon>Viridiplantae</taxon>
        <taxon>Streptophyta</taxon>
        <taxon>Embryophyta</taxon>
        <taxon>Tracheophyta</taxon>
        <taxon>Spermatophyta</taxon>
        <taxon>Magnoliopsida</taxon>
        <taxon>Liliopsida</taxon>
        <taxon>Poales</taxon>
        <taxon>Poaceae</taxon>
        <taxon>PACMAD clade</taxon>
        <taxon>Panicoideae</taxon>
        <taxon>Panicodae</taxon>
        <taxon>Paniceae</taxon>
        <taxon>Cenchrinae</taxon>
        <taxon>Setaria</taxon>
    </lineage>
</organism>
<dbReference type="OrthoDB" id="695860at2759"/>
<evidence type="ECO:0000256" key="3">
    <source>
        <dbReference type="ARBA" id="ARBA00023125"/>
    </source>
</evidence>
<keyword evidence="4" id="KW-0804">Transcription</keyword>
<evidence type="ECO:0000256" key="1">
    <source>
        <dbReference type="ARBA" id="ARBA00005510"/>
    </source>
</evidence>
<dbReference type="AlphaFoldDB" id="A0A368QN39"/>
<feature type="compositionally biased region" description="Low complexity" evidence="5">
    <location>
        <begin position="285"/>
        <end position="299"/>
    </location>
</feature>
<evidence type="ECO:0000256" key="5">
    <source>
        <dbReference type="SAM" id="MobiDB-lite"/>
    </source>
</evidence>
<dbReference type="SUPFAM" id="SSF47459">
    <property type="entry name" value="HLH, helix-loop-helix DNA-binding domain"/>
    <property type="match status" value="1"/>
</dbReference>
<dbReference type="PANTHER" id="PTHR45855:SF24">
    <property type="entry name" value="HELIX-LOOP-HELIX DNA-BINDING DOMAIN CONTAINING PROTEIN, EXPRESSED"/>
    <property type="match status" value="1"/>
</dbReference>
<evidence type="ECO:0000256" key="2">
    <source>
        <dbReference type="ARBA" id="ARBA00023015"/>
    </source>
</evidence>
<reference evidence="7" key="2">
    <citation type="submission" date="2015-07" db="EMBL/GenBank/DDBJ databases">
        <authorList>
            <person name="Noorani M."/>
        </authorList>
    </citation>
    <scope>NUCLEOTIDE SEQUENCE</scope>
    <source>
        <strain evidence="7">Yugu1</strain>
    </source>
</reference>
<dbReference type="GO" id="GO:0046983">
    <property type="term" value="F:protein dimerization activity"/>
    <property type="evidence" value="ECO:0007669"/>
    <property type="project" value="InterPro"/>
</dbReference>
<comment type="similarity">
    <text evidence="1">Belongs to the bHLH protein family.</text>
</comment>
<dbReference type="InterPro" id="IPR036638">
    <property type="entry name" value="HLH_DNA-bd_sf"/>
</dbReference>
<dbReference type="PANTHER" id="PTHR45855">
    <property type="entry name" value="TRANSCRIPTION FACTOR PIF1-RELATED"/>
    <property type="match status" value="1"/>
</dbReference>
<dbReference type="InterPro" id="IPR031066">
    <property type="entry name" value="bHLH_ALC-like_plant"/>
</dbReference>
<proteinExistence type="inferred from homology"/>
<keyword evidence="3" id="KW-0238">DNA-binding</keyword>
<feature type="region of interest" description="Disordered" evidence="5">
    <location>
        <begin position="85"/>
        <end position="162"/>
    </location>
</feature>
<protein>
    <recommendedName>
        <fullName evidence="6">BHLH domain-containing protein</fullName>
    </recommendedName>
</protein>
<dbReference type="SMART" id="SM00353">
    <property type="entry name" value="HLH"/>
    <property type="match status" value="1"/>
</dbReference>
<keyword evidence="2" id="KW-0805">Transcription regulation</keyword>
<evidence type="ECO:0000313" key="7">
    <source>
        <dbReference type="EMBL" id="RCV19361.1"/>
    </source>
</evidence>
<feature type="domain" description="BHLH" evidence="6">
    <location>
        <begin position="151"/>
        <end position="201"/>
    </location>
</feature>
<dbReference type="InterPro" id="IPR011598">
    <property type="entry name" value="bHLH_dom"/>
</dbReference>
<gene>
    <name evidence="7" type="ORF">SETIT_3G377400v2</name>
</gene>
<dbReference type="EMBL" id="CM003530">
    <property type="protein sequence ID" value="RCV19361.1"/>
    <property type="molecule type" value="Genomic_DNA"/>
</dbReference>
<reference evidence="7" key="1">
    <citation type="journal article" date="2012" name="Nat. Biotechnol.">
        <title>Reference genome sequence of the model plant Setaria.</title>
        <authorList>
            <person name="Bennetzen J.L."/>
            <person name="Schmutz J."/>
            <person name="Wang H."/>
            <person name="Percifield R."/>
            <person name="Hawkins J."/>
            <person name="Pontaroli A.C."/>
            <person name="Estep M."/>
            <person name="Feng L."/>
            <person name="Vaughn J.N."/>
            <person name="Grimwood J."/>
            <person name="Jenkins J."/>
            <person name="Barry K."/>
            <person name="Lindquist E."/>
            <person name="Hellsten U."/>
            <person name="Deshpande S."/>
            <person name="Wang X."/>
            <person name="Wu X."/>
            <person name="Mitros T."/>
            <person name="Triplett J."/>
            <person name="Yang X."/>
            <person name="Ye C.Y."/>
            <person name="Mauro-Herrera M."/>
            <person name="Wang L."/>
            <person name="Li P."/>
            <person name="Sharma M."/>
            <person name="Sharma R."/>
            <person name="Ronald P.C."/>
            <person name="Panaud O."/>
            <person name="Kellogg E.A."/>
            <person name="Brutnell T.P."/>
            <person name="Doust A.N."/>
            <person name="Tuskan G.A."/>
            <person name="Rokhsar D."/>
            <person name="Devos K.M."/>
        </authorList>
    </citation>
    <scope>NUCLEOTIDE SEQUENCE [LARGE SCALE GENOMIC DNA]</scope>
    <source>
        <strain evidence="7">Yugu1</strain>
    </source>
</reference>
<feature type="region of interest" description="Disordered" evidence="5">
    <location>
        <begin position="285"/>
        <end position="311"/>
    </location>
</feature>
<evidence type="ECO:0000256" key="4">
    <source>
        <dbReference type="ARBA" id="ARBA00023163"/>
    </source>
</evidence>
<dbReference type="Pfam" id="PF00010">
    <property type="entry name" value="HLH"/>
    <property type="match status" value="1"/>
</dbReference>
<accession>A0A368QN39</accession>
<sequence>MNYPGHAAASPWCYRDDAASSSFADSTYKNDSHVYSDDLACCRSGTMLPVADVWPPLPADVRFDPPSEDEMAAWLRAIVEGEDDLAINDGDGGRQQTAGARDVPEKERPSDTSSTTTADKKEKLPMAEGMGSTKQEMRKPPAGGGSSRRSHHGEAHNLTEKRRRHKINEGFRTLQQLVPGCDDKSNQAATLDQTIQYMRSLQQHVKAMSYDGPARSAAAVYPVVQPQYVPPVAPAAVPMPAAPMMVLVPAPAATMVVPFGDMVQLLPHYPAAAMMMPAAAAPQYPAAAASHRQGSSSSKGKGGSRSLRQKH</sequence>
<dbReference type="GO" id="GO:0003677">
    <property type="term" value="F:DNA binding"/>
    <property type="evidence" value="ECO:0007669"/>
    <property type="project" value="UniProtKB-KW"/>
</dbReference>